<sequence length="77" mass="8930">MYLKNKDLGVDDAKLKGLIRKLFLISILTSIYSKGFESQETNGFQKMNSKNSLEEFIKTLYNKLANYIDLHDQVIIK</sequence>
<dbReference type="EMBL" id="NGJS01000006">
    <property type="protein sequence ID" value="RST99166.1"/>
    <property type="molecule type" value="Genomic_DNA"/>
</dbReference>
<gene>
    <name evidence="1" type="ORF">CBF37_05735</name>
</gene>
<proteinExistence type="predicted"/>
<reference evidence="1 2" key="1">
    <citation type="submission" date="2017-05" db="EMBL/GenBank/DDBJ databases">
        <title>Vagococcus spp. assemblies.</title>
        <authorList>
            <person name="Gulvik C.A."/>
        </authorList>
    </citation>
    <scope>NUCLEOTIDE SEQUENCE [LARGE SCALE GENOMIC DNA]</scope>
    <source>
        <strain evidence="1 2">SS1995</strain>
    </source>
</reference>
<name>A0A429ZYX2_9ENTE</name>
<dbReference type="Proteomes" id="UP000287857">
    <property type="component" value="Unassembled WGS sequence"/>
</dbReference>
<comment type="caution">
    <text evidence="1">The sequence shown here is derived from an EMBL/GenBank/DDBJ whole genome shotgun (WGS) entry which is preliminary data.</text>
</comment>
<keyword evidence="2" id="KW-1185">Reference proteome</keyword>
<protein>
    <submittedName>
        <fullName evidence="1">Uncharacterized protein</fullName>
    </submittedName>
</protein>
<evidence type="ECO:0000313" key="1">
    <source>
        <dbReference type="EMBL" id="RST99166.1"/>
    </source>
</evidence>
<accession>A0A429ZYX2</accession>
<evidence type="ECO:0000313" key="2">
    <source>
        <dbReference type="Proteomes" id="UP000287857"/>
    </source>
</evidence>
<organism evidence="1 2">
    <name type="scientific">Vagococcus vulneris</name>
    <dbReference type="NCBI Taxonomy" id="1977869"/>
    <lineage>
        <taxon>Bacteria</taxon>
        <taxon>Bacillati</taxon>
        <taxon>Bacillota</taxon>
        <taxon>Bacilli</taxon>
        <taxon>Lactobacillales</taxon>
        <taxon>Enterococcaceae</taxon>
        <taxon>Vagococcus</taxon>
    </lineage>
</organism>
<dbReference type="AlphaFoldDB" id="A0A429ZYX2"/>